<reference evidence="1 2" key="1">
    <citation type="submission" date="2017-07" db="EMBL/GenBank/DDBJ databases">
        <title>Lactobacillus curvatus MRS6 whole genome.</title>
        <authorList>
            <person name="Jans C."/>
            <person name="Lagler S."/>
            <person name="Lacroix C."/>
            <person name="Meile L."/>
            <person name="Stevens M.J.A."/>
        </authorList>
    </citation>
    <scope>NUCLEOTIDE SEQUENCE [LARGE SCALE GENOMIC DNA]</scope>
    <source>
        <strain evidence="1 2">MRS6</strain>
    </source>
</reference>
<dbReference type="EMBL" id="CP022474">
    <property type="protein sequence ID" value="ASN59947.1"/>
    <property type="molecule type" value="Genomic_DNA"/>
</dbReference>
<dbReference type="RefSeq" id="WP_089556619.1">
    <property type="nucleotide sequence ID" value="NZ_CP016470.1"/>
</dbReference>
<dbReference type="Pfam" id="PF08922">
    <property type="entry name" value="DUF1905"/>
    <property type="match status" value="1"/>
</dbReference>
<name>A0AAC9UQV6_LATCU</name>
<sequence>MTEQTYTFTASIQAATIGKGGAYVQFPGDIRAIFGKGRVKVHALFDQQIPYDGSIVNMGLKKPDGTICYILGVRKDIRAQLKKEIGDSITVEIRERL</sequence>
<gene>
    <name evidence="1" type="ORF">CG419_04565</name>
</gene>
<dbReference type="Proteomes" id="UP000199749">
    <property type="component" value="Chromosome"/>
</dbReference>
<evidence type="ECO:0000313" key="1">
    <source>
        <dbReference type="EMBL" id="ASN59947.1"/>
    </source>
</evidence>
<organism evidence="1 2">
    <name type="scientific">Latilactobacillus curvatus</name>
    <name type="common">Lactobacillus curvatus</name>
    <dbReference type="NCBI Taxonomy" id="28038"/>
    <lineage>
        <taxon>Bacteria</taxon>
        <taxon>Bacillati</taxon>
        <taxon>Bacillota</taxon>
        <taxon>Bacilli</taxon>
        <taxon>Lactobacillales</taxon>
        <taxon>Lactobacillaceae</taxon>
        <taxon>Latilactobacillus</taxon>
    </lineage>
</organism>
<evidence type="ECO:0000313" key="2">
    <source>
        <dbReference type="Proteomes" id="UP000199749"/>
    </source>
</evidence>
<dbReference type="SUPFAM" id="SSF141694">
    <property type="entry name" value="AF2212/PG0164-like"/>
    <property type="match status" value="1"/>
</dbReference>
<dbReference type="InterPro" id="IPR037079">
    <property type="entry name" value="AF2212/PG0164-like_sf"/>
</dbReference>
<accession>A0AAC9UQV6</accession>
<evidence type="ECO:0008006" key="3">
    <source>
        <dbReference type="Google" id="ProtNLM"/>
    </source>
</evidence>
<dbReference type="Gene3D" id="2.40.30.100">
    <property type="entry name" value="AF2212/PG0164-like"/>
    <property type="match status" value="1"/>
</dbReference>
<protein>
    <recommendedName>
        <fullName evidence="3">DUF1905 domain-containing protein</fullName>
    </recommendedName>
</protein>
<dbReference type="AlphaFoldDB" id="A0AAC9UQV6"/>
<proteinExistence type="predicted"/>
<dbReference type="InterPro" id="IPR015018">
    <property type="entry name" value="DUF1905"/>
</dbReference>